<dbReference type="PANTHER" id="PTHR13833:SF71">
    <property type="entry name" value="NHL DOMAIN-CONTAINING PROTEIN"/>
    <property type="match status" value="1"/>
</dbReference>
<dbReference type="Pfam" id="PF01436">
    <property type="entry name" value="NHL"/>
    <property type="match status" value="2"/>
</dbReference>
<dbReference type="InterPro" id="IPR001258">
    <property type="entry name" value="NHL_repeat"/>
</dbReference>
<dbReference type="Proteomes" id="UP001216139">
    <property type="component" value="Chromosome"/>
</dbReference>
<evidence type="ECO:0000313" key="4">
    <source>
        <dbReference type="Proteomes" id="UP001216139"/>
    </source>
</evidence>
<gene>
    <name evidence="3" type="ORF">PQO05_01555</name>
</gene>
<keyword evidence="1" id="KW-0677">Repeat</keyword>
<evidence type="ECO:0000256" key="2">
    <source>
        <dbReference type="PROSITE-ProRule" id="PRU00504"/>
    </source>
</evidence>
<dbReference type="EMBL" id="CP117167">
    <property type="protein sequence ID" value="WCT12615.1"/>
    <property type="molecule type" value="Genomic_DNA"/>
</dbReference>
<sequence length="420" mass="42507">MLTNNIIAGVTTTTATSGGTVVSSGSATITAIGVCYSTTSQTPTVSDPHTSETVTSSFTSNITGLAAGTTYYVRSYATSTAGTGYGGTVKFTTSTSANATTATVTTFVGNGSGGFVNGTGTGAQLYNPLGMASDAAGNLYVADQFNHVIRKITPAGVVSTFCGSGTNGHVDGPANIAQFSSPNAIAVDKSGNVYVTDQGSNLIIKITPDGTATTLAGIGAPGYVNSSSPLKAAFNNMQGIAVDATGNVFVADVGNNRIREVNTKGSVTTLAGSGAYSQIDSTSTFASFNKPAGLAFNSKGLLYVADNFNHAIRTVTTDGTVKTIIGNNVQSGLIGNPVAITFDANDNLYIVDVTGRVLRYNSTTSSVLFDLAGTAGTYGFADGVNTAAQFNSPNGVAVVSGVPYISDSNNNRIRKMVVAN</sequence>
<proteinExistence type="predicted"/>
<evidence type="ECO:0000313" key="3">
    <source>
        <dbReference type="EMBL" id="WCT12615.1"/>
    </source>
</evidence>
<dbReference type="PANTHER" id="PTHR13833">
    <property type="match status" value="1"/>
</dbReference>
<evidence type="ECO:0000256" key="1">
    <source>
        <dbReference type="ARBA" id="ARBA00022737"/>
    </source>
</evidence>
<accession>A0ABY7T811</accession>
<keyword evidence="4" id="KW-1185">Reference proteome</keyword>
<dbReference type="RefSeq" id="WP_273630879.1">
    <property type="nucleotide sequence ID" value="NZ_CP117167.1"/>
</dbReference>
<reference evidence="3 4" key="1">
    <citation type="submission" date="2023-02" db="EMBL/GenBank/DDBJ databases">
        <title>Genome sequence of Mucilaginibacter jinjuensis strain KACC 16571.</title>
        <authorList>
            <person name="Kim S."/>
            <person name="Heo J."/>
            <person name="Kwon S.-W."/>
        </authorList>
    </citation>
    <scope>NUCLEOTIDE SEQUENCE [LARGE SCALE GENOMIC DNA]</scope>
    <source>
        <strain evidence="3 4">KACC 16571</strain>
    </source>
</reference>
<evidence type="ECO:0008006" key="5">
    <source>
        <dbReference type="Google" id="ProtNLM"/>
    </source>
</evidence>
<dbReference type="Gene3D" id="2.120.10.30">
    <property type="entry name" value="TolB, C-terminal domain"/>
    <property type="match status" value="3"/>
</dbReference>
<dbReference type="PROSITE" id="PS51125">
    <property type="entry name" value="NHL"/>
    <property type="match status" value="1"/>
</dbReference>
<name>A0ABY7T811_9SPHI</name>
<dbReference type="InterPro" id="IPR011042">
    <property type="entry name" value="6-blade_b-propeller_TolB-like"/>
</dbReference>
<organism evidence="3 4">
    <name type="scientific">Mucilaginibacter jinjuensis</name>
    <dbReference type="NCBI Taxonomy" id="1176721"/>
    <lineage>
        <taxon>Bacteria</taxon>
        <taxon>Pseudomonadati</taxon>
        <taxon>Bacteroidota</taxon>
        <taxon>Sphingobacteriia</taxon>
        <taxon>Sphingobacteriales</taxon>
        <taxon>Sphingobacteriaceae</taxon>
        <taxon>Mucilaginibacter</taxon>
    </lineage>
</organism>
<feature type="repeat" description="NHL" evidence="2">
    <location>
        <begin position="178"/>
        <end position="209"/>
    </location>
</feature>
<dbReference type="SUPFAM" id="SSF101898">
    <property type="entry name" value="NHL repeat"/>
    <property type="match status" value="1"/>
</dbReference>
<protein>
    <recommendedName>
        <fullName evidence="5">NHL repeat-containing protein</fullName>
    </recommendedName>
</protein>